<keyword evidence="2" id="KW-0963">Cytoplasm</keyword>
<protein>
    <submittedName>
        <fullName evidence="7">NACHT, LRR and PYD domains-containing protein 13-like</fullName>
    </submittedName>
</protein>
<sequence>MACSNQSAVDFIKNAWSLLVDHLKNQELIADKLKELKVFNIDNVREVTSEKNPSHQTRNILEFVTKKGEKASYLFLKVLESERNRTLPKNFKPDLHQWISCFSFREEPSMQPTGSRPCQLYQSQLKTKAQTILKTHTKQIKSVLGCGDVEPFFYEQLVLDREEQRCPVPTKINLKSKKYKKCRTKKLSAYIPLNKPKLSPEDLLKYNGEDILLVGKPGIGKTTTTLEMINLWTNMTNRRLNYLFYFDETTLSVTSSLESLLFDAYVQPASSDRKEVLRDIEENSEHVIIIFDGIKDVPSNSLLHKIMNKELLPDAKVVLTCRPEYEEILSEREVCRVCVQGFSQESIQAYMSHVLRSKPDAVSLIMGNPELRSLCHVPVHALMVAACMLFPSAEAPNLCTATTIYLNIFRHVMKKCQQGLRLTQLDNFIQRKREKILDLCKLGFNAIKQKSIVLQDCDDKDIELNFLTQFVLRVGPTKAKTYCTFLHNTMQEFFTALWLLDNPEDIDGVLQDCKNEAGKHMRPVIPFLSGLLSEKNVDEVKCLFQEEHIKRLCRGFHGKLFSAFLHTDAEHELADGVIPEDDFLFLCQCLFELQSPQACSVFLRRINYHCELMDGCLDPYQCCAVSYVIRQSKQREIVLDLENCDVSEQLLKLILDCRQHFR</sequence>
<feature type="domain" description="NACHT" evidence="5">
    <location>
        <begin position="209"/>
        <end position="323"/>
    </location>
</feature>
<dbReference type="RefSeq" id="XP_042566325.1">
    <property type="nucleotide sequence ID" value="XM_042710391.1"/>
</dbReference>
<keyword evidence="3" id="KW-0677">Repeat</keyword>
<dbReference type="Proteomes" id="UP000515152">
    <property type="component" value="Chromosome 18"/>
</dbReference>
<comment type="subcellular location">
    <subcellularLocation>
        <location evidence="1">Cytoplasm</location>
    </subcellularLocation>
</comment>
<evidence type="ECO:0000256" key="1">
    <source>
        <dbReference type="ARBA" id="ARBA00004496"/>
    </source>
</evidence>
<dbReference type="Pfam" id="PF00619">
    <property type="entry name" value="CARD"/>
    <property type="match status" value="1"/>
</dbReference>
<feature type="domain" description="CARD" evidence="4">
    <location>
        <begin position="4"/>
        <end position="80"/>
    </location>
</feature>
<accession>A0A8M1KUI8</accession>
<evidence type="ECO:0000256" key="3">
    <source>
        <dbReference type="ARBA" id="ARBA00022737"/>
    </source>
</evidence>
<dbReference type="AlphaFoldDB" id="A0A8M1KUI8"/>
<organism evidence="6 7">
    <name type="scientific">Clupea harengus</name>
    <name type="common">Atlantic herring</name>
    <dbReference type="NCBI Taxonomy" id="7950"/>
    <lineage>
        <taxon>Eukaryota</taxon>
        <taxon>Metazoa</taxon>
        <taxon>Chordata</taxon>
        <taxon>Craniata</taxon>
        <taxon>Vertebrata</taxon>
        <taxon>Euteleostomi</taxon>
        <taxon>Actinopterygii</taxon>
        <taxon>Neopterygii</taxon>
        <taxon>Teleostei</taxon>
        <taxon>Clupei</taxon>
        <taxon>Clupeiformes</taxon>
        <taxon>Clupeoidei</taxon>
        <taxon>Clupeidae</taxon>
        <taxon>Clupea</taxon>
    </lineage>
</organism>
<evidence type="ECO:0000256" key="2">
    <source>
        <dbReference type="ARBA" id="ARBA00022490"/>
    </source>
</evidence>
<gene>
    <name evidence="7" type="primary">LOC122133716</name>
</gene>
<dbReference type="CDD" id="cd01671">
    <property type="entry name" value="CARD"/>
    <property type="match status" value="1"/>
</dbReference>
<name>A0A8M1KUI8_CLUHA</name>
<dbReference type="GeneID" id="122133716"/>
<dbReference type="PROSITE" id="PS50209">
    <property type="entry name" value="CARD"/>
    <property type="match status" value="1"/>
</dbReference>
<evidence type="ECO:0000313" key="6">
    <source>
        <dbReference type="Proteomes" id="UP000515152"/>
    </source>
</evidence>
<dbReference type="PROSITE" id="PS50837">
    <property type="entry name" value="NACHT"/>
    <property type="match status" value="1"/>
</dbReference>
<proteinExistence type="predicted"/>
<dbReference type="PANTHER" id="PTHR45690:SF19">
    <property type="entry name" value="NACHT, LRR AND PYD DOMAINS-CONTAINING PROTEIN 3"/>
    <property type="match status" value="1"/>
</dbReference>
<evidence type="ECO:0000313" key="7">
    <source>
        <dbReference type="RefSeq" id="XP_042566325.1"/>
    </source>
</evidence>
<dbReference type="GO" id="GO:0005737">
    <property type="term" value="C:cytoplasm"/>
    <property type="evidence" value="ECO:0007669"/>
    <property type="project" value="UniProtKB-SubCell"/>
</dbReference>
<reference evidence="7" key="1">
    <citation type="submission" date="2025-08" db="UniProtKB">
        <authorList>
            <consortium name="RefSeq"/>
        </authorList>
    </citation>
    <scope>IDENTIFICATION</scope>
</reference>
<dbReference type="InterPro" id="IPR050637">
    <property type="entry name" value="NLRP_innate_immun_reg"/>
</dbReference>
<evidence type="ECO:0000259" key="4">
    <source>
        <dbReference type="PROSITE" id="PS50209"/>
    </source>
</evidence>
<keyword evidence="6" id="KW-1185">Reference proteome</keyword>
<dbReference type="PANTHER" id="PTHR45690">
    <property type="entry name" value="NACHT, LRR AND PYD DOMAINS-CONTAINING PROTEIN 12"/>
    <property type="match status" value="1"/>
</dbReference>
<dbReference type="InterPro" id="IPR007111">
    <property type="entry name" value="NACHT_NTPase"/>
</dbReference>
<dbReference type="InterPro" id="IPR001315">
    <property type="entry name" value="CARD"/>
</dbReference>
<dbReference type="KEGG" id="char:122133716"/>
<dbReference type="GO" id="GO:0042981">
    <property type="term" value="P:regulation of apoptotic process"/>
    <property type="evidence" value="ECO:0007669"/>
    <property type="project" value="InterPro"/>
</dbReference>
<evidence type="ECO:0000259" key="5">
    <source>
        <dbReference type="PROSITE" id="PS50837"/>
    </source>
</evidence>
<dbReference type="Pfam" id="PF05729">
    <property type="entry name" value="NACHT"/>
    <property type="match status" value="1"/>
</dbReference>
<dbReference type="OrthoDB" id="120976at2759"/>